<dbReference type="GO" id="GO:0030435">
    <property type="term" value="P:sporulation resulting in formation of a cellular spore"/>
    <property type="evidence" value="ECO:0007669"/>
    <property type="project" value="UniProtKB-KW"/>
</dbReference>
<protein>
    <recommendedName>
        <fullName evidence="1">Sporulation sigma-E factor-processing peptidase</fullName>
        <ecNumber evidence="1">3.4.23.-</ecNumber>
    </recommendedName>
    <alternativeName>
        <fullName evidence="1">Membrane-associated aspartic protease</fullName>
    </alternativeName>
    <alternativeName>
        <fullName evidence="1">Stage II sporulation protein GA</fullName>
    </alternativeName>
</protein>
<evidence type="ECO:0000256" key="2">
    <source>
        <dbReference type="PIRSR" id="PIRSR018571-1"/>
    </source>
</evidence>
<dbReference type="EC" id="3.4.23.-" evidence="1"/>
<accession>A0A9D2TC50</accession>
<comment type="caution">
    <text evidence="4">The sequence shown here is derived from an EMBL/GenBank/DDBJ whole genome shotgun (WGS) entry which is preliminary data.</text>
</comment>
<dbReference type="AlphaFoldDB" id="A0A9D2TC50"/>
<keyword evidence="1" id="KW-1003">Cell membrane</keyword>
<feature type="transmembrane region" description="Helical" evidence="3">
    <location>
        <begin position="67"/>
        <end position="86"/>
    </location>
</feature>
<feature type="transmembrane region" description="Helical" evidence="3">
    <location>
        <begin position="6"/>
        <end position="24"/>
    </location>
</feature>
<dbReference type="PIRSF" id="PIRSF018571">
    <property type="entry name" value="SpoIIGA"/>
    <property type="match status" value="1"/>
</dbReference>
<dbReference type="GO" id="GO:0006508">
    <property type="term" value="P:proteolysis"/>
    <property type="evidence" value="ECO:0007669"/>
    <property type="project" value="UniProtKB-KW"/>
</dbReference>
<keyword evidence="1" id="KW-0064">Aspartyl protease</keyword>
<keyword evidence="1" id="KW-0749">Sporulation</keyword>
<dbReference type="GO" id="GO:0004190">
    <property type="term" value="F:aspartic-type endopeptidase activity"/>
    <property type="evidence" value="ECO:0007669"/>
    <property type="project" value="UniProtKB-KW"/>
</dbReference>
<organism evidence="4 5">
    <name type="scientific">Candidatus Blautia merdavium</name>
    <dbReference type="NCBI Taxonomy" id="2838494"/>
    <lineage>
        <taxon>Bacteria</taxon>
        <taxon>Bacillati</taxon>
        <taxon>Bacillota</taxon>
        <taxon>Clostridia</taxon>
        <taxon>Lachnospirales</taxon>
        <taxon>Lachnospiraceae</taxon>
        <taxon>Blautia</taxon>
    </lineage>
</organism>
<reference evidence="4" key="2">
    <citation type="submission" date="2021-04" db="EMBL/GenBank/DDBJ databases">
        <authorList>
            <person name="Gilroy R."/>
        </authorList>
    </citation>
    <scope>NUCLEOTIDE SEQUENCE</scope>
    <source>
        <strain evidence="4">ChiBcec2-3848</strain>
    </source>
</reference>
<keyword evidence="1 3" id="KW-0472">Membrane</keyword>
<proteinExistence type="inferred from homology"/>
<keyword evidence="3" id="KW-1133">Transmembrane helix</keyword>
<sequence>MYYEFYIDEFFVVNLLVDLLLLVLTSQILGETASPLRMLLAAGTGAAGACTLVLLGTEKFAVGETVLHLALAVFMVKIGCGIKAFGKLMRGVCAFYGASFLLGGLLSAIPMGTKKGILTFFAITFTAYWAIHIGIRLCKYLKGKDEAFCEAVIRLNGKSLKVKGLYDTGNRLRDPLTGKPVCVMELAVFGQLLEGKERKALEQFYDQTGEQEGETWQRLAKTLKPRLLPYSSVGCEKGLLLTVTADGMFLSSGEKKGQVKHPVIGLSQTPLSPCGNFQIIISPEIWDSRRGAL</sequence>
<dbReference type="GO" id="GO:0005886">
    <property type="term" value="C:plasma membrane"/>
    <property type="evidence" value="ECO:0007669"/>
    <property type="project" value="UniProtKB-SubCell"/>
</dbReference>
<gene>
    <name evidence="4" type="ORF">H9753_06665</name>
</gene>
<reference evidence="4" key="1">
    <citation type="journal article" date="2021" name="PeerJ">
        <title>Extensive microbial diversity within the chicken gut microbiome revealed by metagenomics and culture.</title>
        <authorList>
            <person name="Gilroy R."/>
            <person name="Ravi A."/>
            <person name="Getino M."/>
            <person name="Pursley I."/>
            <person name="Horton D.L."/>
            <person name="Alikhan N.F."/>
            <person name="Baker D."/>
            <person name="Gharbi K."/>
            <person name="Hall N."/>
            <person name="Watson M."/>
            <person name="Adriaenssens E.M."/>
            <person name="Foster-Nyarko E."/>
            <person name="Jarju S."/>
            <person name="Secka A."/>
            <person name="Antonio M."/>
            <person name="Oren A."/>
            <person name="Chaudhuri R.R."/>
            <person name="La Ragione R."/>
            <person name="Hildebrand F."/>
            <person name="Pallen M.J."/>
        </authorList>
    </citation>
    <scope>NUCLEOTIDE SEQUENCE</scope>
    <source>
        <strain evidence="4">ChiBcec2-3848</strain>
    </source>
</reference>
<evidence type="ECO:0000313" key="4">
    <source>
        <dbReference type="EMBL" id="HJC63283.1"/>
    </source>
</evidence>
<evidence type="ECO:0000313" key="5">
    <source>
        <dbReference type="Proteomes" id="UP000823886"/>
    </source>
</evidence>
<dbReference type="Proteomes" id="UP000823886">
    <property type="component" value="Unassembled WGS sequence"/>
</dbReference>
<dbReference type="GO" id="GO:0030436">
    <property type="term" value="P:asexual sporulation"/>
    <property type="evidence" value="ECO:0007669"/>
    <property type="project" value="InterPro"/>
</dbReference>
<evidence type="ECO:0000256" key="1">
    <source>
        <dbReference type="PIRNR" id="PIRNR018571"/>
    </source>
</evidence>
<dbReference type="InterPro" id="IPR005081">
    <property type="entry name" value="SpoIIGA"/>
</dbReference>
<keyword evidence="1" id="KW-0645">Protease</keyword>
<dbReference type="EMBL" id="DWVZ01000085">
    <property type="protein sequence ID" value="HJC63283.1"/>
    <property type="molecule type" value="Genomic_DNA"/>
</dbReference>
<comment type="similarity">
    <text evidence="1">Belongs to the peptidase U4 family.</text>
</comment>
<dbReference type="Pfam" id="PF03419">
    <property type="entry name" value="Peptidase_U4"/>
    <property type="match status" value="1"/>
</dbReference>
<feature type="transmembrane region" description="Helical" evidence="3">
    <location>
        <begin position="93"/>
        <end position="111"/>
    </location>
</feature>
<keyword evidence="3" id="KW-0812">Transmembrane</keyword>
<feature type="active site" evidence="2">
    <location>
        <position position="167"/>
    </location>
</feature>
<feature type="transmembrane region" description="Helical" evidence="3">
    <location>
        <begin position="36"/>
        <end position="55"/>
    </location>
</feature>
<evidence type="ECO:0000256" key="3">
    <source>
        <dbReference type="SAM" id="Phobius"/>
    </source>
</evidence>
<feature type="transmembrane region" description="Helical" evidence="3">
    <location>
        <begin position="117"/>
        <end position="135"/>
    </location>
</feature>
<comment type="subcellular location">
    <subcellularLocation>
        <location evidence="1">Cell membrane</location>
    </subcellularLocation>
</comment>
<name>A0A9D2TC50_9FIRM</name>
<comment type="function">
    <text evidence="1">Probable aspartic protease that is responsible for the proteolytic cleavage of the RNA polymerase sigma E factor (SigE/spoIIGB) to yield the active peptide in the mother cell during sporulation. Responds to a signal from the forespore that is triggered by the extracellular signal protein SpoIIR.</text>
</comment>
<keyword evidence="1" id="KW-0378">Hydrolase</keyword>